<dbReference type="SUPFAM" id="SSF55781">
    <property type="entry name" value="GAF domain-like"/>
    <property type="match status" value="1"/>
</dbReference>
<proteinExistence type="predicted"/>
<dbReference type="RefSeq" id="WP_146853509.1">
    <property type="nucleotide sequence ID" value="NZ_BKAG01000040.1"/>
</dbReference>
<dbReference type="Proteomes" id="UP000321577">
    <property type="component" value="Unassembled WGS sequence"/>
</dbReference>
<comment type="caution">
    <text evidence="4">The sequence shown here is derived from an EMBL/GenBank/DDBJ whole genome shotgun (WGS) entry which is preliminary data.</text>
</comment>
<dbReference type="PANTHER" id="PTHR43156:SF2">
    <property type="entry name" value="STAGE II SPORULATION PROTEIN E"/>
    <property type="match status" value="1"/>
</dbReference>
<dbReference type="InterPro" id="IPR003018">
    <property type="entry name" value="GAF"/>
</dbReference>
<evidence type="ECO:0000313" key="5">
    <source>
        <dbReference type="Proteomes" id="UP000321577"/>
    </source>
</evidence>
<dbReference type="Gene3D" id="3.30.450.40">
    <property type="match status" value="1"/>
</dbReference>
<feature type="domain" description="GAF" evidence="2">
    <location>
        <begin position="63"/>
        <end position="232"/>
    </location>
</feature>
<dbReference type="AlphaFoldDB" id="A0A512MF94"/>
<dbReference type="GO" id="GO:0016791">
    <property type="term" value="F:phosphatase activity"/>
    <property type="evidence" value="ECO:0007669"/>
    <property type="project" value="TreeGrafter"/>
</dbReference>
<protein>
    <recommendedName>
        <fullName evidence="6">PPM-type phosphatase domain-containing protein</fullName>
    </recommendedName>
</protein>
<name>A0A512MF94_9BACT</name>
<dbReference type="InterPro" id="IPR052016">
    <property type="entry name" value="Bact_Sigma-Reg"/>
</dbReference>
<dbReference type="Pfam" id="PF13185">
    <property type="entry name" value="GAF_2"/>
    <property type="match status" value="1"/>
</dbReference>
<evidence type="ECO:0000256" key="1">
    <source>
        <dbReference type="ARBA" id="ARBA00022801"/>
    </source>
</evidence>
<reference evidence="4 5" key="1">
    <citation type="submission" date="2019-07" db="EMBL/GenBank/DDBJ databases">
        <title>Whole genome shotgun sequence of Brevifollis gellanilyticus NBRC 108608.</title>
        <authorList>
            <person name="Hosoyama A."/>
            <person name="Uohara A."/>
            <person name="Ohji S."/>
            <person name="Ichikawa N."/>
        </authorList>
    </citation>
    <scope>NUCLEOTIDE SEQUENCE [LARGE SCALE GENOMIC DNA]</scope>
    <source>
        <strain evidence="4 5">NBRC 108608</strain>
    </source>
</reference>
<feature type="domain" description="PPM-type phosphatase" evidence="3">
    <location>
        <begin position="259"/>
        <end position="480"/>
    </location>
</feature>
<evidence type="ECO:0008006" key="6">
    <source>
        <dbReference type="Google" id="ProtNLM"/>
    </source>
</evidence>
<sequence>MNTALFVILILLLLACIVLLVRSTKKKNEAIDRLLKEEQAIVEEERRMFSFLHDLGEAIAREDSQAAMYRLIVEGAMKVMESTGGALYLLDASERSLVPRHHSDKCVPLVALPESIANMARSNRPSLLSFLRLHPVTITEGLLGSIFQNQKVEILTDLSADPRLGGHGANLHAETTVIIGPLNSGTKKLGVLAMTAPKDKRSYNNNDFEVFRSLVEQCAFALANAMAHQAATEKKQIELELKSASDVQRILLPSKAPAMPGFTIAGKNIPATTLSGDYFDFIPLAGRSLGIVIADVSGKGTAAALITAMCRSVLRFSADGAAGPAATLAAVNRHIFPDIRENRFITLIYLVASADGSSFRLARAGHTRPLVWRKQTGQVETLNSGGLAIGIDKGEVFERVTKELEFQLSPGDTLLLYTDGVNEAMDAQGEEFGEERIHTTLATLAPEGPQAVIDGLVYEVDRFCGGRRCHDDITLVVLQKT</sequence>
<dbReference type="SMART" id="SM00331">
    <property type="entry name" value="PP2C_SIG"/>
    <property type="match status" value="1"/>
</dbReference>
<keyword evidence="1" id="KW-0378">Hydrolase</keyword>
<gene>
    <name evidence="4" type="ORF">BGE01nite_43020</name>
</gene>
<evidence type="ECO:0000259" key="3">
    <source>
        <dbReference type="SMART" id="SM00331"/>
    </source>
</evidence>
<dbReference type="Pfam" id="PF07228">
    <property type="entry name" value="SpoIIE"/>
    <property type="match status" value="1"/>
</dbReference>
<evidence type="ECO:0000259" key="2">
    <source>
        <dbReference type="SMART" id="SM00065"/>
    </source>
</evidence>
<dbReference type="PANTHER" id="PTHR43156">
    <property type="entry name" value="STAGE II SPORULATION PROTEIN E-RELATED"/>
    <property type="match status" value="1"/>
</dbReference>
<dbReference type="Gene3D" id="3.60.40.10">
    <property type="entry name" value="PPM-type phosphatase domain"/>
    <property type="match status" value="1"/>
</dbReference>
<dbReference type="SMART" id="SM00065">
    <property type="entry name" value="GAF"/>
    <property type="match status" value="1"/>
</dbReference>
<organism evidence="4 5">
    <name type="scientific">Brevifollis gellanilyticus</name>
    <dbReference type="NCBI Taxonomy" id="748831"/>
    <lineage>
        <taxon>Bacteria</taxon>
        <taxon>Pseudomonadati</taxon>
        <taxon>Verrucomicrobiota</taxon>
        <taxon>Verrucomicrobiia</taxon>
        <taxon>Verrucomicrobiales</taxon>
        <taxon>Verrucomicrobiaceae</taxon>
    </lineage>
</organism>
<dbReference type="InterPro" id="IPR036457">
    <property type="entry name" value="PPM-type-like_dom_sf"/>
</dbReference>
<dbReference type="OrthoDB" id="311592at2"/>
<evidence type="ECO:0000313" key="4">
    <source>
        <dbReference type="EMBL" id="GEP45011.1"/>
    </source>
</evidence>
<dbReference type="EMBL" id="BKAG01000040">
    <property type="protein sequence ID" value="GEP45011.1"/>
    <property type="molecule type" value="Genomic_DNA"/>
</dbReference>
<dbReference type="InterPro" id="IPR001932">
    <property type="entry name" value="PPM-type_phosphatase-like_dom"/>
</dbReference>
<accession>A0A512MF94</accession>
<dbReference type="SUPFAM" id="SSF81606">
    <property type="entry name" value="PP2C-like"/>
    <property type="match status" value="1"/>
</dbReference>
<keyword evidence="5" id="KW-1185">Reference proteome</keyword>
<dbReference type="InterPro" id="IPR029016">
    <property type="entry name" value="GAF-like_dom_sf"/>
</dbReference>